<dbReference type="SUPFAM" id="SSF159774">
    <property type="entry name" value="YerB-like"/>
    <property type="match status" value="1"/>
</dbReference>
<dbReference type="InterPro" id="IPR035328">
    <property type="entry name" value="DUF3048_C"/>
</dbReference>
<dbReference type="Proteomes" id="UP000037977">
    <property type="component" value="Unassembled WGS sequence"/>
</dbReference>
<evidence type="ECO:0000259" key="3">
    <source>
        <dbReference type="Pfam" id="PF17479"/>
    </source>
</evidence>
<protein>
    <recommendedName>
        <fullName evidence="6">Lipoprotein YerB</fullName>
    </recommendedName>
</protein>
<evidence type="ECO:0008006" key="6">
    <source>
        <dbReference type="Google" id="ProtNLM"/>
    </source>
</evidence>
<sequence length="342" mass="37936">MALTMLVIGGCSEDSEKAKEDDDEDMVEEQPIAEQPVQQPTYTAPLTGEAVQQEITQRPIMVTINNHPAARPQSGLAAADIIYEMLAEGDVTRFLAIYQSELPENVGPVRSARSYFIDIAKGYDAFYIAHGYSPEAKTMLENHVVDNINGMAYDGTLFKRSKDRVAPHNSYIASENIMKGAEMVGASMNYSKKVLQAFYESDEHGKIGIETSQIDVYYGNNNDFHNSYVYDHQSNHYKRQSAGVDTKDILTGETLTLANVLFFEMNHRTLDDVGRQAIDLTSGGNAYVFQNGYLREVKWANVDGLPTAVEQSGEPVKLMPGKSWIHFVPTSPGLQAMVKTQS</sequence>
<dbReference type="STRING" id="33935.ADM90_12815"/>
<evidence type="ECO:0000256" key="1">
    <source>
        <dbReference type="SAM" id="MobiDB-lite"/>
    </source>
</evidence>
<proteinExistence type="predicted"/>
<dbReference type="InterPro" id="IPR021416">
    <property type="entry name" value="DUF3048_N"/>
</dbReference>
<dbReference type="Pfam" id="PF17479">
    <property type="entry name" value="DUF3048_C"/>
    <property type="match status" value="1"/>
</dbReference>
<dbReference type="InterPro" id="IPR023158">
    <property type="entry name" value="YerB-like_sf"/>
</dbReference>
<comment type="caution">
    <text evidence="4">The sequence shown here is derived from an EMBL/GenBank/DDBJ whole genome shotgun (WGS) entry which is preliminary data.</text>
</comment>
<dbReference type="PATRIC" id="fig|33935.3.peg.3407"/>
<dbReference type="Gene3D" id="3.50.90.10">
    <property type="entry name" value="YerB-like"/>
    <property type="match status" value="1"/>
</dbReference>
<accession>A0A0N0CVU6</accession>
<dbReference type="Pfam" id="PF11258">
    <property type="entry name" value="DUF3048"/>
    <property type="match status" value="1"/>
</dbReference>
<feature type="domain" description="DUF3048" evidence="3">
    <location>
        <begin position="214"/>
        <end position="325"/>
    </location>
</feature>
<evidence type="ECO:0000313" key="4">
    <source>
        <dbReference type="EMBL" id="KOY81994.1"/>
    </source>
</evidence>
<gene>
    <name evidence="4" type="ORF">ADM90_12815</name>
</gene>
<evidence type="ECO:0000313" key="5">
    <source>
        <dbReference type="Proteomes" id="UP000037977"/>
    </source>
</evidence>
<evidence type="ECO:0000259" key="2">
    <source>
        <dbReference type="Pfam" id="PF11258"/>
    </source>
</evidence>
<feature type="domain" description="DUF3048" evidence="2">
    <location>
        <begin position="46"/>
        <end position="184"/>
    </location>
</feature>
<feature type="region of interest" description="Disordered" evidence="1">
    <location>
        <begin position="9"/>
        <end position="34"/>
    </location>
</feature>
<dbReference type="EMBL" id="LGCI01000008">
    <property type="protein sequence ID" value="KOY81994.1"/>
    <property type="molecule type" value="Genomic_DNA"/>
</dbReference>
<organism evidence="4 5">
    <name type="scientific">Lysinibacillus macroides</name>
    <dbReference type="NCBI Taxonomy" id="33935"/>
    <lineage>
        <taxon>Bacteria</taxon>
        <taxon>Bacillati</taxon>
        <taxon>Bacillota</taxon>
        <taxon>Bacilli</taxon>
        <taxon>Bacillales</taxon>
        <taxon>Bacillaceae</taxon>
        <taxon>Lysinibacillus</taxon>
    </lineage>
</organism>
<keyword evidence="5" id="KW-1185">Reference proteome</keyword>
<name>A0A0N0CVU6_9BACI</name>
<dbReference type="AlphaFoldDB" id="A0A0N0CVU6"/>
<reference evidence="4 5" key="1">
    <citation type="submission" date="2015-07" db="EMBL/GenBank/DDBJ databases">
        <title>Genome sequencing project for genomic taxonomy and phylogenomics of Bacillus-like bacteria.</title>
        <authorList>
            <person name="Liu B."/>
            <person name="Wang J."/>
            <person name="Zhu Y."/>
            <person name="Liu G."/>
            <person name="Chen Q."/>
            <person name="Chen Z."/>
            <person name="Che J."/>
            <person name="Ge C."/>
            <person name="Shi H."/>
            <person name="Pan Z."/>
            <person name="Liu X."/>
        </authorList>
    </citation>
    <scope>NUCLEOTIDE SEQUENCE [LARGE SCALE GENOMIC DNA]</scope>
    <source>
        <strain evidence="4 5">DSM 54</strain>
    </source>
</reference>